<dbReference type="Gene3D" id="1.10.10.1600">
    <property type="entry name" value="Bacterial DNA polymerase III alpha subunit, thumb domain"/>
    <property type="match status" value="1"/>
</dbReference>
<comment type="catalytic activity">
    <reaction evidence="12">
        <text>DNA(n) + a 2'-deoxyribonucleoside 5'-triphosphate = DNA(n+1) + diphosphate</text>
        <dbReference type="Rhea" id="RHEA:22508"/>
        <dbReference type="Rhea" id="RHEA-COMP:17339"/>
        <dbReference type="Rhea" id="RHEA-COMP:17340"/>
        <dbReference type="ChEBI" id="CHEBI:33019"/>
        <dbReference type="ChEBI" id="CHEBI:61560"/>
        <dbReference type="ChEBI" id="CHEBI:173112"/>
        <dbReference type="EC" id="2.7.7.7"/>
    </reaction>
</comment>
<evidence type="ECO:0000256" key="2">
    <source>
        <dbReference type="ARBA" id="ARBA00009496"/>
    </source>
</evidence>
<evidence type="ECO:0000256" key="11">
    <source>
        <dbReference type="ARBA" id="ARBA00026073"/>
    </source>
</evidence>
<keyword evidence="9" id="KW-0239">DNA-directed DNA polymerase</keyword>
<dbReference type="Pfam" id="PF07733">
    <property type="entry name" value="DNA_pol3_alpha"/>
    <property type="match status" value="1"/>
</dbReference>
<dbReference type="InterPro" id="IPR004013">
    <property type="entry name" value="PHP_dom"/>
</dbReference>
<accession>A0ABU0YN54</accession>
<evidence type="ECO:0000256" key="4">
    <source>
        <dbReference type="ARBA" id="ARBA00019114"/>
    </source>
</evidence>
<evidence type="ECO:0000313" key="15">
    <source>
        <dbReference type="Proteomes" id="UP001230156"/>
    </source>
</evidence>
<keyword evidence="15" id="KW-1185">Reference proteome</keyword>
<evidence type="ECO:0000256" key="9">
    <source>
        <dbReference type="ARBA" id="ARBA00022932"/>
    </source>
</evidence>
<dbReference type="GO" id="GO:0003887">
    <property type="term" value="F:DNA-directed DNA polymerase activity"/>
    <property type="evidence" value="ECO:0007669"/>
    <property type="project" value="UniProtKB-EC"/>
</dbReference>
<dbReference type="PANTHER" id="PTHR32294">
    <property type="entry name" value="DNA POLYMERASE III SUBUNIT ALPHA"/>
    <property type="match status" value="1"/>
</dbReference>
<dbReference type="InterPro" id="IPR049821">
    <property type="entry name" value="PolIIIA_DnaE1_PHP"/>
</dbReference>
<feature type="domain" description="Polymerase/histidinol phosphatase N-terminal" evidence="13">
    <location>
        <begin position="7"/>
        <end position="74"/>
    </location>
</feature>
<comment type="subunit">
    <text evidence="11">DNA polymerase III contains a core (composed of alpha, epsilon and theta chains) that associates with a tau subunit. This core dimerizes to form the POLIII' complex. PolIII' associates with the gamma complex (composed of gamma, delta, delta', psi and chi chains) and with the beta chain to form the complete DNA polymerase III complex.</text>
</comment>
<dbReference type="Pfam" id="PF14579">
    <property type="entry name" value="HHH_6"/>
    <property type="match status" value="1"/>
</dbReference>
<evidence type="ECO:0000259" key="13">
    <source>
        <dbReference type="SMART" id="SM00481"/>
    </source>
</evidence>
<keyword evidence="8" id="KW-0235">DNA replication</keyword>
<name>A0ABU0YN54_9PROT</name>
<dbReference type="SUPFAM" id="SSF89550">
    <property type="entry name" value="PHP domain-like"/>
    <property type="match status" value="1"/>
</dbReference>
<dbReference type="SMART" id="SM00481">
    <property type="entry name" value="POLIIIAc"/>
    <property type="match status" value="1"/>
</dbReference>
<dbReference type="InterPro" id="IPR040982">
    <property type="entry name" value="DNA_pol3_finger"/>
</dbReference>
<evidence type="ECO:0000256" key="8">
    <source>
        <dbReference type="ARBA" id="ARBA00022705"/>
    </source>
</evidence>
<keyword evidence="5" id="KW-0963">Cytoplasm</keyword>
<dbReference type="EC" id="2.7.7.7" evidence="3"/>
<dbReference type="InterPro" id="IPR041931">
    <property type="entry name" value="DNA_pol3_alpha_thumb_dom"/>
</dbReference>
<dbReference type="InterPro" id="IPR011708">
    <property type="entry name" value="DNA_pol3_alpha_NTPase_dom"/>
</dbReference>
<protein>
    <recommendedName>
        <fullName evidence="4">DNA polymerase III subunit alpha</fullName>
        <ecNumber evidence="3">2.7.7.7</ecNumber>
    </recommendedName>
</protein>
<dbReference type="Gene3D" id="3.20.20.140">
    <property type="entry name" value="Metal-dependent hydrolases"/>
    <property type="match status" value="1"/>
</dbReference>
<dbReference type="InterPro" id="IPR029460">
    <property type="entry name" value="DNAPol_HHH"/>
</dbReference>
<comment type="subcellular location">
    <subcellularLocation>
        <location evidence="1">Cytoplasm</location>
    </subcellularLocation>
</comment>
<organism evidence="14 15">
    <name type="scientific">Dongia sedimenti</name>
    <dbReference type="NCBI Taxonomy" id="3064282"/>
    <lineage>
        <taxon>Bacteria</taxon>
        <taxon>Pseudomonadati</taxon>
        <taxon>Pseudomonadota</taxon>
        <taxon>Alphaproteobacteria</taxon>
        <taxon>Rhodospirillales</taxon>
        <taxon>Dongiaceae</taxon>
        <taxon>Dongia</taxon>
    </lineage>
</organism>
<evidence type="ECO:0000256" key="7">
    <source>
        <dbReference type="ARBA" id="ARBA00022695"/>
    </source>
</evidence>
<evidence type="ECO:0000313" key="14">
    <source>
        <dbReference type="EMBL" id="MDQ7248083.1"/>
    </source>
</evidence>
<comment type="caution">
    <text evidence="14">The sequence shown here is derived from an EMBL/GenBank/DDBJ whole genome shotgun (WGS) entry which is preliminary data.</text>
</comment>
<gene>
    <name evidence="14" type="primary">dnaE</name>
    <name evidence="14" type="ORF">Q8A70_10420</name>
</gene>
<comment type="similarity">
    <text evidence="2">Belongs to the DNA polymerase type-C family. DnaE subfamily.</text>
</comment>
<dbReference type="PANTHER" id="PTHR32294:SF0">
    <property type="entry name" value="DNA POLYMERASE III SUBUNIT ALPHA"/>
    <property type="match status" value="1"/>
</dbReference>
<evidence type="ECO:0000256" key="5">
    <source>
        <dbReference type="ARBA" id="ARBA00022490"/>
    </source>
</evidence>
<dbReference type="CDD" id="cd04485">
    <property type="entry name" value="DnaE_OBF"/>
    <property type="match status" value="1"/>
</dbReference>
<dbReference type="Pfam" id="PF02811">
    <property type="entry name" value="PHP"/>
    <property type="match status" value="1"/>
</dbReference>
<evidence type="ECO:0000256" key="6">
    <source>
        <dbReference type="ARBA" id="ARBA00022679"/>
    </source>
</evidence>
<comment type="function">
    <text evidence="10">DNA polymerase III is a complex, multichain enzyme responsible for most of the replicative synthesis in bacteria. This DNA polymerase also exhibits 3' to 5' exonuclease activity. The alpha chain is the DNA polymerase.</text>
</comment>
<evidence type="ECO:0000256" key="10">
    <source>
        <dbReference type="ARBA" id="ARBA00025611"/>
    </source>
</evidence>
<dbReference type="InterPro" id="IPR004805">
    <property type="entry name" value="DnaE2/DnaE/PolC"/>
</dbReference>
<dbReference type="RefSeq" id="WP_379955530.1">
    <property type="nucleotide sequence ID" value="NZ_JAUYVI010000003.1"/>
</dbReference>
<sequence>MPHADFVHLRVHSAYSLSEGAITPKALAELAKRAEMPAVAVTDTGNLFGAMEFAGYAKDAGVQPITGCLLGVARPDQDPHALKQPAPDRLLLLAQSEAGYRNLMKLSSKAFLASEPGTVAHVALKDLEGHSDGLIALIGGPSGQVGRLLGDGQPDAAAAALQHLMTLFPGRLYVELMRHGTEIEERIEPALIDLAYKFDLPLVATNDVYFSDEGMYAAHDALLCIAEGTYVGESNRRRVTREHRFKSAGEMRRLFADIPEACDNTLVIAQRCAFMPPSRKPILPPFSDKGDETELMRQLSREGLDARLAVMNLNEAEAKPYRERLEFELGVIIQMGFAGYFLIVADFIRWAKAQGIPVGPGRGSGAGSVVAWALTITDLNPLQWGLLFERFLNPERVSMPDFDVDFCQDRRDEVIRYVQGKYGHDRVAQIITFGKLQARAAVRDVGRVLQMPYGQVDRLSKLIPNNPANPVKLKDAIKGEPALEQAIKEDSSVARLMETAVKLEGLYRHASTHAAGVVIGDRPLDELVPLYRDPRSDMPVTQFNMKDVEKAGLVKFDFLGLKTLTVIQTALKLLRRRGIDLNIDHIPLDDAKTYQLLASGEATGIFQLESSGMRDAIRKLKPDRFEDIIAMVALYRPGPMDNIPSFINRKHGKEEPDYLYPTLEPILKETYGIMIYQEQVMQIAQVLAGYSLGGADLLRRAMGKKIKEEMEAQRKTFIDGSVGKGVKADKAGEIFDLVNKFAGYGFNKSHAAAYALVAYQTAWLKTNHPVEFFAASMTYDMGNTDKLNVFRQELQRLGIKLLPPDVNRSEPTFAPEALPDGTLAVRYALAALKNVGFGVVDGMFKARQSGGAFKSLEDFCERIDPKGLNKRQLENLVLAGAFDSLNRNRRQVYDSVEQMLRQANAAHDARGSDQNNLFGDAASVRITLPTVMDWPPMERLQQEFSAIGFYLSAHPLDSYGMGLKRLQVVSYAELLQQRGVSRAKLAGIVVGKQERTSQKGNRYAFVQMTDASGIYEATVFSERLVEYRELLEPGRALLLTVDVRSEEDNLRLMVAEAQGLDNAVAATAAGLKIYLRDPSPVTGIKQILDRAGKGKGRVQISLDLAELGWETDVTIKGGFAISGAVRSAIKAVPGVMDIQDA</sequence>
<keyword evidence="6 14" id="KW-0808">Transferase</keyword>
<reference evidence="15" key="1">
    <citation type="submission" date="2023-08" db="EMBL/GenBank/DDBJ databases">
        <title>Rhodospirillaceae gen. nov., a novel taxon isolated from the Yangtze River Yuezi River estuary sludge.</title>
        <authorList>
            <person name="Ruan L."/>
        </authorList>
    </citation>
    <scope>NUCLEOTIDE SEQUENCE [LARGE SCALE GENOMIC DNA]</scope>
    <source>
        <strain evidence="15">R-7</strain>
    </source>
</reference>
<evidence type="ECO:0000256" key="3">
    <source>
        <dbReference type="ARBA" id="ARBA00012417"/>
    </source>
</evidence>
<dbReference type="NCBIfam" id="NF004226">
    <property type="entry name" value="PRK05673.1"/>
    <property type="match status" value="1"/>
</dbReference>
<proteinExistence type="inferred from homology"/>
<dbReference type="NCBIfam" id="TIGR00594">
    <property type="entry name" value="polc"/>
    <property type="match status" value="1"/>
</dbReference>
<dbReference type="EMBL" id="JAUYVI010000003">
    <property type="protein sequence ID" value="MDQ7248083.1"/>
    <property type="molecule type" value="Genomic_DNA"/>
</dbReference>
<dbReference type="Proteomes" id="UP001230156">
    <property type="component" value="Unassembled WGS sequence"/>
</dbReference>
<dbReference type="Pfam" id="PF17657">
    <property type="entry name" value="DNA_pol3_finger"/>
    <property type="match status" value="1"/>
</dbReference>
<dbReference type="Gene3D" id="1.10.150.870">
    <property type="match status" value="1"/>
</dbReference>
<evidence type="ECO:0000256" key="12">
    <source>
        <dbReference type="ARBA" id="ARBA00049244"/>
    </source>
</evidence>
<dbReference type="InterPro" id="IPR003141">
    <property type="entry name" value="Pol/His_phosphatase_N"/>
</dbReference>
<dbReference type="InterPro" id="IPR016195">
    <property type="entry name" value="Pol/histidinol_Pase-like"/>
</dbReference>
<dbReference type="CDD" id="cd07433">
    <property type="entry name" value="PHP_PolIIIA_DnaE1"/>
    <property type="match status" value="1"/>
</dbReference>
<keyword evidence="7 14" id="KW-0548">Nucleotidyltransferase</keyword>
<evidence type="ECO:0000256" key="1">
    <source>
        <dbReference type="ARBA" id="ARBA00004496"/>
    </source>
</evidence>